<evidence type="ECO:0000313" key="2">
    <source>
        <dbReference type="EMBL" id="MBO2448422.1"/>
    </source>
</evidence>
<dbReference type="Pfam" id="PF13560">
    <property type="entry name" value="HTH_31"/>
    <property type="match status" value="1"/>
</dbReference>
<dbReference type="Proteomes" id="UP000669179">
    <property type="component" value="Unassembled WGS sequence"/>
</dbReference>
<keyword evidence="3" id="KW-1185">Reference proteome</keyword>
<evidence type="ECO:0000259" key="1">
    <source>
        <dbReference type="PROSITE" id="PS50943"/>
    </source>
</evidence>
<evidence type="ECO:0000313" key="3">
    <source>
        <dbReference type="Proteomes" id="UP000669179"/>
    </source>
</evidence>
<dbReference type="InterPro" id="IPR043917">
    <property type="entry name" value="DUF5753"/>
</dbReference>
<reference evidence="2" key="1">
    <citation type="submission" date="2021-03" db="EMBL/GenBank/DDBJ databases">
        <authorList>
            <person name="Kanchanasin P."/>
            <person name="Saeng-In P."/>
            <person name="Phongsopitanun W."/>
            <person name="Yuki M."/>
            <person name="Kudo T."/>
            <person name="Ohkuma M."/>
            <person name="Tanasupawat S."/>
        </authorList>
    </citation>
    <scope>NUCLEOTIDE SEQUENCE</scope>
    <source>
        <strain evidence="2">GKU 128</strain>
    </source>
</reference>
<dbReference type="InterPro" id="IPR010982">
    <property type="entry name" value="Lambda_DNA-bd_dom_sf"/>
</dbReference>
<gene>
    <name evidence="2" type="ORF">J4573_15070</name>
</gene>
<dbReference type="Pfam" id="PF19054">
    <property type="entry name" value="DUF5753"/>
    <property type="match status" value="1"/>
</dbReference>
<protein>
    <submittedName>
        <fullName evidence="2">Helix-turn-helix domain-containing protein</fullName>
    </submittedName>
</protein>
<proteinExistence type="predicted"/>
<dbReference type="PROSITE" id="PS50943">
    <property type="entry name" value="HTH_CROC1"/>
    <property type="match status" value="1"/>
</dbReference>
<comment type="caution">
    <text evidence="2">The sequence shown here is derived from an EMBL/GenBank/DDBJ whole genome shotgun (WGS) entry which is preliminary data.</text>
</comment>
<dbReference type="AlphaFoldDB" id="A0A939P968"/>
<dbReference type="Gene3D" id="1.10.260.40">
    <property type="entry name" value="lambda repressor-like DNA-binding domains"/>
    <property type="match status" value="1"/>
</dbReference>
<organism evidence="2 3">
    <name type="scientific">Actinomadura barringtoniae</name>
    <dbReference type="NCBI Taxonomy" id="1427535"/>
    <lineage>
        <taxon>Bacteria</taxon>
        <taxon>Bacillati</taxon>
        <taxon>Actinomycetota</taxon>
        <taxon>Actinomycetes</taxon>
        <taxon>Streptosporangiales</taxon>
        <taxon>Thermomonosporaceae</taxon>
        <taxon>Actinomadura</taxon>
    </lineage>
</organism>
<name>A0A939P968_9ACTN</name>
<dbReference type="GO" id="GO:0003677">
    <property type="term" value="F:DNA binding"/>
    <property type="evidence" value="ECO:0007669"/>
    <property type="project" value="InterPro"/>
</dbReference>
<dbReference type="SUPFAM" id="SSF47413">
    <property type="entry name" value="lambda repressor-like DNA-binding domains"/>
    <property type="match status" value="1"/>
</dbReference>
<dbReference type="CDD" id="cd00093">
    <property type="entry name" value="HTH_XRE"/>
    <property type="match status" value="1"/>
</dbReference>
<feature type="domain" description="HTH cro/C1-type" evidence="1">
    <location>
        <begin position="15"/>
        <end position="51"/>
    </location>
</feature>
<dbReference type="RefSeq" id="WP_208256051.1">
    <property type="nucleotide sequence ID" value="NZ_JAGEOJ010000005.1"/>
</dbReference>
<sequence length="294" mass="32675">MTSVQYEREALGGRLRELRKRSGLTGATLAERLGWPHSKISKLENGRQTPSDSDVRGWCRECGTEGVRELEGLLASLHTLDARYAEWRRLLRGGARGHQDDIAAVNARTRVFLAFEPSLVPGLLQVGSYARAIFAEAIANLGVPNDIDDAVAARMSRQHILYDQSKRFHIIVTEAALRYRLCPPEVMLAQLDRLISATALTNVRLGVIGFRAIYTRVPVHGFWILDDRLVQVETLSAELNLAQPQEIEAYTAAFRRFAAIASYGAQARAILTGLMDELRAELPDEREAATELPS</sequence>
<accession>A0A939P968</accession>
<dbReference type="SMART" id="SM00530">
    <property type="entry name" value="HTH_XRE"/>
    <property type="match status" value="1"/>
</dbReference>
<dbReference type="EMBL" id="JAGEOJ010000005">
    <property type="protein sequence ID" value="MBO2448422.1"/>
    <property type="molecule type" value="Genomic_DNA"/>
</dbReference>
<dbReference type="InterPro" id="IPR001387">
    <property type="entry name" value="Cro/C1-type_HTH"/>
</dbReference>